<sequence length="83" mass="8839">MSYDKVAQAKPNIVIGTKQAMKAMKHGKVNEVIIADDADQQVTVKVLRLAHELATPVSQVDSKEKLGRACGIDVGAAVVAIKQ</sequence>
<dbReference type="STRING" id="1385511.GCA_000425225_02894"/>
<comment type="caution">
    <text evidence="2">The sequence shown here is derived from an EMBL/GenBank/DDBJ whole genome shotgun (WGS) entry which is preliminary data.</text>
</comment>
<dbReference type="GO" id="GO:0005840">
    <property type="term" value="C:ribosome"/>
    <property type="evidence" value="ECO:0007669"/>
    <property type="project" value="UniProtKB-KW"/>
</dbReference>
<reference evidence="2 3" key="1">
    <citation type="submission" date="2013-08" db="EMBL/GenBank/DDBJ databases">
        <authorList>
            <person name="Huang J."/>
            <person name="Wang G."/>
        </authorList>
    </citation>
    <scope>NUCLEOTIDE SEQUENCE [LARGE SCALE GENOMIC DNA]</scope>
    <source>
        <strain evidence="2 3">BH030004</strain>
    </source>
</reference>
<evidence type="ECO:0000313" key="2">
    <source>
        <dbReference type="EMBL" id="KGX89365.1"/>
    </source>
</evidence>
<accession>A0A0A5GE06</accession>
<keyword evidence="2" id="KW-0689">Ribosomal protein</keyword>
<dbReference type="InterPro" id="IPR029064">
    <property type="entry name" value="Ribosomal_eL30-like_sf"/>
</dbReference>
<dbReference type="InterPro" id="IPR004038">
    <property type="entry name" value="Ribosomal_eL8/eL30/eS12/Gad45"/>
</dbReference>
<gene>
    <name evidence="2" type="ORF">N783_06720</name>
</gene>
<name>A0A0A5GE06_9BACI</name>
<dbReference type="AlphaFoldDB" id="A0A0A5GE06"/>
<dbReference type="Gene3D" id="3.30.1330.30">
    <property type="match status" value="1"/>
</dbReference>
<evidence type="ECO:0000313" key="3">
    <source>
        <dbReference type="Proteomes" id="UP000030403"/>
    </source>
</evidence>
<dbReference type="RefSeq" id="WP_027446544.1">
    <property type="nucleotide sequence ID" value="NZ_AULJ01000036.1"/>
</dbReference>
<feature type="domain" description="Ribosomal protein eL8/eL30/eS12/Gadd45" evidence="1">
    <location>
        <begin position="4"/>
        <end position="82"/>
    </location>
</feature>
<dbReference type="NCBIfam" id="NF010125">
    <property type="entry name" value="PRK13602.1"/>
    <property type="match status" value="1"/>
</dbReference>
<keyword evidence="3" id="KW-1185">Reference proteome</keyword>
<proteinExistence type="predicted"/>
<dbReference type="eggNOG" id="COG1358">
    <property type="taxonomic scope" value="Bacteria"/>
</dbReference>
<dbReference type="Proteomes" id="UP000030403">
    <property type="component" value="Unassembled WGS sequence"/>
</dbReference>
<dbReference type="SUPFAM" id="SSF55315">
    <property type="entry name" value="L30e-like"/>
    <property type="match status" value="1"/>
</dbReference>
<keyword evidence="2" id="KW-0687">Ribonucleoprotein</keyword>
<dbReference type="Pfam" id="PF01248">
    <property type="entry name" value="Ribosomal_L7Ae"/>
    <property type="match status" value="1"/>
</dbReference>
<dbReference type="OrthoDB" id="2353623at2"/>
<dbReference type="EMBL" id="AVPF01000016">
    <property type="protein sequence ID" value="KGX89365.1"/>
    <property type="molecule type" value="Genomic_DNA"/>
</dbReference>
<organism evidence="2 3">
    <name type="scientific">Pontibacillus marinus BH030004 = DSM 16465</name>
    <dbReference type="NCBI Taxonomy" id="1385511"/>
    <lineage>
        <taxon>Bacteria</taxon>
        <taxon>Bacillati</taxon>
        <taxon>Bacillota</taxon>
        <taxon>Bacilli</taxon>
        <taxon>Bacillales</taxon>
        <taxon>Bacillaceae</taxon>
        <taxon>Pontibacillus</taxon>
    </lineage>
</organism>
<evidence type="ECO:0000259" key="1">
    <source>
        <dbReference type="Pfam" id="PF01248"/>
    </source>
</evidence>
<protein>
    <submittedName>
        <fullName evidence="2">50S ribosomal protein L7</fullName>
    </submittedName>
</protein>